<dbReference type="PROSITE" id="PS50995">
    <property type="entry name" value="HTH_MARR_2"/>
    <property type="match status" value="1"/>
</dbReference>
<dbReference type="PANTHER" id="PTHR33164:SF57">
    <property type="entry name" value="MARR-FAMILY TRANSCRIPTIONAL REGULATOR"/>
    <property type="match status" value="1"/>
</dbReference>
<gene>
    <name evidence="2" type="ORF">B2A_07676</name>
</gene>
<reference evidence="2" key="2">
    <citation type="journal article" date="2014" name="ISME J.">
        <title>Microbial stratification in low pH oxic and suboxic macroscopic growths along an acid mine drainage.</title>
        <authorList>
            <person name="Mendez-Garcia C."/>
            <person name="Mesa V."/>
            <person name="Sprenger R.R."/>
            <person name="Richter M."/>
            <person name="Diez M.S."/>
            <person name="Solano J."/>
            <person name="Bargiela R."/>
            <person name="Golyshina O.V."/>
            <person name="Manteca A."/>
            <person name="Ramos J.L."/>
            <person name="Gallego J.R."/>
            <person name="Llorente I."/>
            <person name="Martins Dos Santos V.A."/>
            <person name="Jensen O.N."/>
            <person name="Pelaez A.I."/>
            <person name="Sanchez J."/>
            <person name="Ferrer M."/>
        </authorList>
    </citation>
    <scope>NUCLEOTIDE SEQUENCE</scope>
</reference>
<feature type="non-terminal residue" evidence="2">
    <location>
        <position position="103"/>
    </location>
</feature>
<dbReference type="GO" id="GO:0003700">
    <property type="term" value="F:DNA-binding transcription factor activity"/>
    <property type="evidence" value="ECO:0007669"/>
    <property type="project" value="InterPro"/>
</dbReference>
<organism evidence="2">
    <name type="scientific">mine drainage metagenome</name>
    <dbReference type="NCBI Taxonomy" id="410659"/>
    <lineage>
        <taxon>unclassified sequences</taxon>
        <taxon>metagenomes</taxon>
        <taxon>ecological metagenomes</taxon>
    </lineage>
</organism>
<dbReference type="GO" id="GO:0006950">
    <property type="term" value="P:response to stress"/>
    <property type="evidence" value="ECO:0007669"/>
    <property type="project" value="TreeGrafter"/>
</dbReference>
<dbReference type="InterPro" id="IPR039422">
    <property type="entry name" value="MarR/SlyA-like"/>
</dbReference>
<proteinExistence type="predicted"/>
<dbReference type="AlphaFoldDB" id="T1B583"/>
<evidence type="ECO:0000259" key="1">
    <source>
        <dbReference type="PROSITE" id="PS50995"/>
    </source>
</evidence>
<name>T1B583_9ZZZZ</name>
<feature type="domain" description="HTH marR-type" evidence="1">
    <location>
        <begin position="18"/>
        <end position="103"/>
    </location>
</feature>
<dbReference type="InterPro" id="IPR000835">
    <property type="entry name" value="HTH_MarR-typ"/>
</dbReference>
<comment type="caution">
    <text evidence="2">The sequence shown here is derived from an EMBL/GenBank/DDBJ whole genome shotgun (WGS) entry which is preliminary data.</text>
</comment>
<dbReference type="SUPFAM" id="SSF46785">
    <property type="entry name" value="Winged helix' DNA-binding domain"/>
    <property type="match status" value="1"/>
</dbReference>
<dbReference type="Gene3D" id="1.10.10.10">
    <property type="entry name" value="Winged helix-like DNA-binding domain superfamily/Winged helix DNA-binding domain"/>
    <property type="match status" value="1"/>
</dbReference>
<sequence>MTARSTPEQTLELTAFVPFRLNRLADGVSQHLAVIYRKRFGLDIPQWRVMATVGSKHGCTAQYIAASTRMHKSRVSRAIGELEARALIERASSGEDRRQRQVR</sequence>
<dbReference type="InterPro" id="IPR036388">
    <property type="entry name" value="WH-like_DNA-bd_sf"/>
</dbReference>
<reference evidence="2" key="1">
    <citation type="submission" date="2013-08" db="EMBL/GenBank/DDBJ databases">
        <authorList>
            <person name="Mendez C."/>
            <person name="Richter M."/>
            <person name="Ferrer M."/>
            <person name="Sanchez J."/>
        </authorList>
    </citation>
    <scope>NUCLEOTIDE SEQUENCE</scope>
</reference>
<dbReference type="PANTHER" id="PTHR33164">
    <property type="entry name" value="TRANSCRIPTIONAL REGULATOR, MARR FAMILY"/>
    <property type="match status" value="1"/>
</dbReference>
<dbReference type="InterPro" id="IPR036390">
    <property type="entry name" value="WH_DNA-bd_sf"/>
</dbReference>
<accession>T1B583</accession>
<evidence type="ECO:0000313" key="2">
    <source>
        <dbReference type="EMBL" id="EQD49485.1"/>
    </source>
</evidence>
<protein>
    <submittedName>
        <fullName evidence="2">MarR family transcriptional regulator</fullName>
    </submittedName>
</protein>
<dbReference type="Pfam" id="PF12802">
    <property type="entry name" value="MarR_2"/>
    <property type="match status" value="1"/>
</dbReference>
<dbReference type="EMBL" id="AUZZ01005507">
    <property type="protein sequence ID" value="EQD49485.1"/>
    <property type="molecule type" value="Genomic_DNA"/>
</dbReference>